<evidence type="ECO:0000313" key="1">
    <source>
        <dbReference type="EMBL" id="KAF4206073.1"/>
    </source>
</evidence>
<reference evidence="1" key="1">
    <citation type="journal article" date="2020" name="bioRxiv">
        <title>Genomic and phenotypic heterogeneity of clinical isolates of the human pathogens Aspergillus fumigatus, Aspergillus lentulus and Aspergillus fumigatiaffinis.</title>
        <authorList>
            <person name="dos Santos R.A.C."/>
            <person name="Steenwyk J.L."/>
            <person name="Rivero-Menendez O."/>
            <person name="Mead M.E."/>
            <person name="Silva L.P."/>
            <person name="Bastos R.W."/>
            <person name="Alastruey-Izquierdo A."/>
            <person name="Goldman G.H."/>
            <person name="Rokas A."/>
        </authorList>
    </citation>
    <scope>NUCLEOTIDE SEQUENCE</scope>
    <source>
        <strain evidence="1">CNM-CM8927</strain>
    </source>
</reference>
<dbReference type="InterPro" id="IPR047142">
    <property type="entry name" value="OryJ/VirC-like"/>
</dbReference>
<comment type="caution">
    <text evidence="1">The sequence shown here is derived from an EMBL/GenBank/DDBJ whole genome shotgun (WGS) entry which is preliminary data.</text>
</comment>
<dbReference type="Gene3D" id="2.60.120.10">
    <property type="entry name" value="Jelly Rolls"/>
    <property type="match status" value="1"/>
</dbReference>
<reference evidence="1" key="2">
    <citation type="submission" date="2020-04" db="EMBL/GenBank/DDBJ databases">
        <authorList>
            <person name="Santos R.A.C."/>
            <person name="Steenwyk J.L."/>
            <person name="Rivero-Menendez O."/>
            <person name="Mead M.E."/>
            <person name="Silva L.P."/>
            <person name="Bastos R.W."/>
            <person name="Alastruey-Izquierdo A."/>
            <person name="Goldman G.H."/>
            <person name="Rokas A."/>
        </authorList>
    </citation>
    <scope>NUCLEOTIDE SEQUENCE</scope>
    <source>
        <strain evidence="1">CNM-CM8927</strain>
    </source>
</reference>
<dbReference type="PANTHER" id="PTHR36156:SF3">
    <property type="entry name" value="CUPIN 2 CONSERVED BARREL DOMAIN-CONTAINING PROTEIN"/>
    <property type="match status" value="1"/>
</dbReference>
<dbReference type="CDD" id="cd02231">
    <property type="entry name" value="cupin_BLL6423-like"/>
    <property type="match status" value="1"/>
</dbReference>
<dbReference type="EMBL" id="JAAAPU010000034">
    <property type="protein sequence ID" value="KAF4206073.1"/>
    <property type="molecule type" value="Genomic_DNA"/>
</dbReference>
<dbReference type="InterPro" id="IPR014710">
    <property type="entry name" value="RmlC-like_jellyroll"/>
</dbReference>
<dbReference type="InterPro" id="IPR011051">
    <property type="entry name" value="RmlC_Cupin_sf"/>
</dbReference>
<dbReference type="Proteomes" id="UP000649114">
    <property type="component" value="Unassembled WGS sequence"/>
</dbReference>
<evidence type="ECO:0000313" key="2">
    <source>
        <dbReference type="Proteomes" id="UP000649114"/>
    </source>
</evidence>
<name>A0AAN5YQF6_ASPLE</name>
<accession>A0AAN5YQF6</accession>
<gene>
    <name evidence="1" type="ORF">CNMCM8927_005479</name>
</gene>
<dbReference type="SUPFAM" id="SSF51182">
    <property type="entry name" value="RmlC-like cupins"/>
    <property type="match status" value="1"/>
</dbReference>
<dbReference type="AlphaFoldDB" id="A0AAN5YQF6"/>
<sequence length="288" mass="32076">MAENALPNPKRYITENDDEGNSFFSNTLSESLPVVNDLGGALARLGYTTDRPPVVLTNGTDLKLYEASLNEPPPLVTQGGGANVWYIDTPPDSESPMHRTVSLDFVIQVAGEIELTLSSGEKRIIKPGDLTIQRSTLHKWRNPSKTQWSRMIGVMSACQPVVAKNGTLGDEARYEFWAGVLQGPATYYFQDIENKDTEFVDGEAWLAFPPYRPTKLLAFRGYRMTKMEESFDLSLLANGQIKLYMKDDSIYCHVDDSTFDDVSTGLLKNPATCVVRDTMVYLKANKPS</sequence>
<protein>
    <submittedName>
        <fullName evidence="1">Uncharacterized protein</fullName>
    </submittedName>
</protein>
<dbReference type="PANTHER" id="PTHR36156">
    <property type="entry name" value="SLR2101 PROTEIN"/>
    <property type="match status" value="1"/>
</dbReference>
<proteinExistence type="predicted"/>
<organism evidence="1 2">
    <name type="scientific">Aspergillus lentulus</name>
    <dbReference type="NCBI Taxonomy" id="293939"/>
    <lineage>
        <taxon>Eukaryota</taxon>
        <taxon>Fungi</taxon>
        <taxon>Dikarya</taxon>
        <taxon>Ascomycota</taxon>
        <taxon>Pezizomycotina</taxon>
        <taxon>Eurotiomycetes</taxon>
        <taxon>Eurotiomycetidae</taxon>
        <taxon>Eurotiales</taxon>
        <taxon>Aspergillaceae</taxon>
        <taxon>Aspergillus</taxon>
        <taxon>Aspergillus subgen. Fumigati</taxon>
    </lineage>
</organism>